<reference evidence="2" key="1">
    <citation type="journal article" date="2013" name="Nature">
        <title>Draft genome of the wheat A-genome progenitor Triticum urartu.</title>
        <authorList>
            <person name="Ling H.Q."/>
            <person name="Zhao S."/>
            <person name="Liu D."/>
            <person name="Wang J."/>
            <person name="Sun H."/>
            <person name="Zhang C."/>
            <person name="Fan H."/>
            <person name="Li D."/>
            <person name="Dong L."/>
            <person name="Tao Y."/>
            <person name="Gao C."/>
            <person name="Wu H."/>
            <person name="Li Y."/>
            <person name="Cui Y."/>
            <person name="Guo X."/>
            <person name="Zheng S."/>
            <person name="Wang B."/>
            <person name="Yu K."/>
            <person name="Liang Q."/>
            <person name="Yang W."/>
            <person name="Lou X."/>
            <person name="Chen J."/>
            <person name="Feng M."/>
            <person name="Jian J."/>
            <person name="Zhang X."/>
            <person name="Luo G."/>
            <person name="Jiang Y."/>
            <person name="Liu J."/>
            <person name="Wang Z."/>
            <person name="Sha Y."/>
            <person name="Zhang B."/>
            <person name="Wu H."/>
            <person name="Tang D."/>
            <person name="Shen Q."/>
            <person name="Xue P."/>
            <person name="Zou S."/>
            <person name="Wang X."/>
            <person name="Liu X."/>
            <person name="Wang F."/>
            <person name="Yang Y."/>
            <person name="An X."/>
            <person name="Dong Z."/>
            <person name="Zhang K."/>
            <person name="Zhang X."/>
            <person name="Luo M.C."/>
            <person name="Dvorak J."/>
            <person name="Tong Y."/>
            <person name="Wang J."/>
            <person name="Yang H."/>
            <person name="Li Z."/>
            <person name="Wang D."/>
            <person name="Zhang A."/>
            <person name="Wang J."/>
        </authorList>
    </citation>
    <scope>NUCLEOTIDE SEQUENCE</scope>
</reference>
<protein>
    <submittedName>
        <fullName evidence="2">Uncharacterized protein</fullName>
    </submittedName>
</protein>
<dbReference type="AlphaFoldDB" id="M7ZS49"/>
<sequence>MGSAPSIQGTTGGAGRAVDHGGAIGSKGVGGHPKRQKLGVCSAPSTQGTGAEVAPSLDGTTGDADLAKKAAKRGGAVRADAAPSILDFHACQDRKFLESGPCRGLVVKALKCADDVKTVEKDPQLCNKAFQAMFGCMDDNKEY</sequence>
<evidence type="ECO:0000313" key="2">
    <source>
        <dbReference type="EMBL" id="EMS50934.1"/>
    </source>
</evidence>
<feature type="compositionally biased region" description="Gly residues" evidence="1">
    <location>
        <begin position="22"/>
        <end position="31"/>
    </location>
</feature>
<proteinExistence type="predicted"/>
<gene>
    <name evidence="2" type="ORF">TRIUR3_32102</name>
</gene>
<dbReference type="EMBL" id="KD225963">
    <property type="protein sequence ID" value="EMS50934.1"/>
    <property type="molecule type" value="Genomic_DNA"/>
</dbReference>
<organism evidence="2">
    <name type="scientific">Triticum urartu</name>
    <name type="common">Red wild einkorn</name>
    <name type="synonym">Crithodium urartu</name>
    <dbReference type="NCBI Taxonomy" id="4572"/>
    <lineage>
        <taxon>Eukaryota</taxon>
        <taxon>Viridiplantae</taxon>
        <taxon>Streptophyta</taxon>
        <taxon>Embryophyta</taxon>
        <taxon>Tracheophyta</taxon>
        <taxon>Spermatophyta</taxon>
        <taxon>Magnoliopsida</taxon>
        <taxon>Liliopsida</taxon>
        <taxon>Poales</taxon>
        <taxon>Poaceae</taxon>
        <taxon>BOP clade</taxon>
        <taxon>Pooideae</taxon>
        <taxon>Triticodae</taxon>
        <taxon>Triticeae</taxon>
        <taxon>Triticinae</taxon>
        <taxon>Triticum</taxon>
    </lineage>
</organism>
<accession>M7ZS49</accession>
<evidence type="ECO:0000256" key="1">
    <source>
        <dbReference type="SAM" id="MobiDB-lite"/>
    </source>
</evidence>
<feature type="region of interest" description="Disordered" evidence="1">
    <location>
        <begin position="1"/>
        <end position="65"/>
    </location>
</feature>
<name>M7ZS49_TRIUA</name>